<feature type="domain" description="ABC transporter" evidence="4">
    <location>
        <begin position="14"/>
        <end position="229"/>
    </location>
</feature>
<evidence type="ECO:0000256" key="1">
    <source>
        <dbReference type="ARBA" id="ARBA00005417"/>
    </source>
</evidence>
<dbReference type="Proteomes" id="UP000325255">
    <property type="component" value="Unassembled WGS sequence"/>
</dbReference>
<keyword evidence="3 5" id="KW-0067">ATP-binding</keyword>
<name>A0A5M6IYD5_9PROT</name>
<evidence type="ECO:0000256" key="2">
    <source>
        <dbReference type="ARBA" id="ARBA00022741"/>
    </source>
</evidence>
<dbReference type="EMBL" id="VWPK01000007">
    <property type="protein sequence ID" value="KAA5613291.1"/>
    <property type="molecule type" value="Genomic_DNA"/>
</dbReference>
<evidence type="ECO:0000259" key="4">
    <source>
        <dbReference type="PROSITE" id="PS50893"/>
    </source>
</evidence>
<dbReference type="SUPFAM" id="SSF52540">
    <property type="entry name" value="P-loop containing nucleoside triphosphate hydrolases"/>
    <property type="match status" value="1"/>
</dbReference>
<comment type="similarity">
    <text evidence="1">Belongs to the ABC transporter superfamily.</text>
</comment>
<organism evidence="5 6">
    <name type="scientific">Rhodovastum atsumiense</name>
    <dbReference type="NCBI Taxonomy" id="504468"/>
    <lineage>
        <taxon>Bacteria</taxon>
        <taxon>Pseudomonadati</taxon>
        <taxon>Pseudomonadota</taxon>
        <taxon>Alphaproteobacteria</taxon>
        <taxon>Acetobacterales</taxon>
        <taxon>Acetobacteraceae</taxon>
        <taxon>Rhodovastum</taxon>
    </lineage>
</organism>
<dbReference type="InterPro" id="IPR003593">
    <property type="entry name" value="AAA+_ATPase"/>
</dbReference>
<proteinExistence type="inferred from homology"/>
<dbReference type="SMART" id="SM00382">
    <property type="entry name" value="AAA"/>
    <property type="match status" value="1"/>
</dbReference>
<protein>
    <submittedName>
        <fullName evidence="5">ABC transporter ATP-binding protein</fullName>
    </submittedName>
</protein>
<dbReference type="RefSeq" id="WP_150039821.1">
    <property type="nucleotide sequence ID" value="NZ_OW485601.1"/>
</dbReference>
<dbReference type="AlphaFoldDB" id="A0A5M6IYD5"/>
<dbReference type="GO" id="GO:0005524">
    <property type="term" value="F:ATP binding"/>
    <property type="evidence" value="ECO:0007669"/>
    <property type="project" value="UniProtKB-KW"/>
</dbReference>
<keyword evidence="2" id="KW-0547">Nucleotide-binding</keyword>
<dbReference type="Pfam" id="PF00005">
    <property type="entry name" value="ABC_tran"/>
    <property type="match status" value="1"/>
</dbReference>
<dbReference type="InterPro" id="IPR027417">
    <property type="entry name" value="P-loop_NTPase"/>
</dbReference>
<accession>A0A5M6IYD5</accession>
<evidence type="ECO:0000256" key="3">
    <source>
        <dbReference type="ARBA" id="ARBA00022840"/>
    </source>
</evidence>
<dbReference type="GO" id="GO:0022857">
    <property type="term" value="F:transmembrane transporter activity"/>
    <property type="evidence" value="ECO:0007669"/>
    <property type="project" value="TreeGrafter"/>
</dbReference>
<dbReference type="GO" id="GO:0005886">
    <property type="term" value="C:plasma membrane"/>
    <property type="evidence" value="ECO:0007669"/>
    <property type="project" value="TreeGrafter"/>
</dbReference>
<evidence type="ECO:0000313" key="6">
    <source>
        <dbReference type="Proteomes" id="UP000325255"/>
    </source>
</evidence>
<dbReference type="GO" id="GO:0016887">
    <property type="term" value="F:ATP hydrolysis activity"/>
    <property type="evidence" value="ECO:0007669"/>
    <property type="project" value="InterPro"/>
</dbReference>
<dbReference type="PANTHER" id="PTHR24220:SF689">
    <property type="entry name" value="LIPOPROTEIN-RELEASING SYSTEM ATP-BINDING PROTEIN LOLD"/>
    <property type="match status" value="1"/>
</dbReference>
<dbReference type="InterPro" id="IPR003439">
    <property type="entry name" value="ABC_transporter-like_ATP-bd"/>
</dbReference>
<keyword evidence="6" id="KW-1185">Reference proteome</keyword>
<dbReference type="InterPro" id="IPR015854">
    <property type="entry name" value="ABC_transpr_LolD-like"/>
</dbReference>
<dbReference type="PANTHER" id="PTHR24220">
    <property type="entry name" value="IMPORT ATP-BINDING PROTEIN"/>
    <property type="match status" value="1"/>
</dbReference>
<comment type="caution">
    <text evidence="5">The sequence shown here is derived from an EMBL/GenBank/DDBJ whole genome shotgun (WGS) entry which is preliminary data.</text>
</comment>
<gene>
    <name evidence="5" type="ORF">F1189_06270</name>
</gene>
<reference evidence="5 6" key="1">
    <citation type="submission" date="2019-09" db="EMBL/GenBank/DDBJ databases">
        <title>Genome sequence of Rhodovastum atsumiense, a diverse member of the Acetobacteraceae family of non-sulfur purple photosynthetic bacteria.</title>
        <authorList>
            <person name="Meyer T."/>
            <person name="Kyndt J."/>
        </authorList>
    </citation>
    <scope>NUCLEOTIDE SEQUENCE [LARGE SCALE GENOMIC DNA]</scope>
    <source>
        <strain evidence="5 6">DSM 21279</strain>
    </source>
</reference>
<evidence type="ECO:0000313" key="5">
    <source>
        <dbReference type="EMBL" id="KAA5613291.1"/>
    </source>
</evidence>
<dbReference type="OrthoDB" id="7343243at2"/>
<dbReference type="PROSITE" id="PS50893">
    <property type="entry name" value="ABC_TRANSPORTER_2"/>
    <property type="match status" value="1"/>
</dbReference>
<sequence>MPSTAAREVPPLLLRDLAVEYRQREGVLRALTIDRLEIPPGTLCGISGPSGSGKTTLLHAAGGLLHPQAGEINWGEDDLARMGEAARDRWRRRMAGFVFQDFHLVPELTALDNVLLSVWFGSWSARRHTTRAAGLLREVGIPDPARRAGLLSRGEQQRVAIARALLHRPALILADEPTASLDAVTGAAVADLLVASARAVGATLLAVSHDAALLGRMDVVHRIDKGRLA</sequence>
<dbReference type="Gene3D" id="3.40.50.300">
    <property type="entry name" value="P-loop containing nucleotide triphosphate hydrolases"/>
    <property type="match status" value="1"/>
</dbReference>